<keyword evidence="11" id="KW-1003">Cell membrane</keyword>
<dbReference type="InterPro" id="IPR000568">
    <property type="entry name" value="ATP_synth_F0_asu"/>
</dbReference>
<dbReference type="Gene3D" id="1.20.120.220">
    <property type="entry name" value="ATP synthase, F0 complex, subunit A"/>
    <property type="match status" value="1"/>
</dbReference>
<evidence type="ECO:0000256" key="6">
    <source>
        <dbReference type="ARBA" id="ARBA00022781"/>
    </source>
</evidence>
<name>A0A1I3WCA4_9HYPH</name>
<keyword evidence="10 11" id="KW-0066">ATP synthesis</keyword>
<protein>
    <recommendedName>
        <fullName evidence="11 12">ATP synthase subunit a</fullName>
    </recommendedName>
    <alternativeName>
        <fullName evidence="11">ATP synthase F0 sector subunit a</fullName>
    </alternativeName>
    <alternativeName>
        <fullName evidence="11">F-ATPase subunit 6</fullName>
    </alternativeName>
</protein>
<evidence type="ECO:0000256" key="5">
    <source>
        <dbReference type="ARBA" id="ARBA00022692"/>
    </source>
</evidence>
<comment type="similarity">
    <text evidence="2 11 12">Belongs to the ATPase A chain family.</text>
</comment>
<keyword evidence="6 11" id="KW-0375">Hydrogen ion transport</keyword>
<dbReference type="InterPro" id="IPR023011">
    <property type="entry name" value="ATP_synth_F0_asu_AS"/>
</dbReference>
<accession>A0A1I3WCA4</accession>
<dbReference type="PANTHER" id="PTHR11410">
    <property type="entry name" value="ATP SYNTHASE SUBUNIT A"/>
    <property type="match status" value="1"/>
</dbReference>
<keyword evidence="9 11" id="KW-0472">Membrane</keyword>
<dbReference type="Pfam" id="PF00119">
    <property type="entry name" value="ATP-synt_A"/>
    <property type="match status" value="1"/>
</dbReference>
<organism evidence="13 14">
    <name type="scientific">Methylocapsa palsarum</name>
    <dbReference type="NCBI Taxonomy" id="1612308"/>
    <lineage>
        <taxon>Bacteria</taxon>
        <taxon>Pseudomonadati</taxon>
        <taxon>Pseudomonadota</taxon>
        <taxon>Alphaproteobacteria</taxon>
        <taxon>Hyphomicrobiales</taxon>
        <taxon>Beijerinckiaceae</taxon>
        <taxon>Methylocapsa</taxon>
    </lineage>
</organism>
<feature type="transmembrane region" description="Helical" evidence="11">
    <location>
        <begin position="117"/>
        <end position="141"/>
    </location>
</feature>
<evidence type="ECO:0000256" key="1">
    <source>
        <dbReference type="ARBA" id="ARBA00004141"/>
    </source>
</evidence>
<dbReference type="NCBIfam" id="NF004482">
    <property type="entry name" value="PRK05815.2-4"/>
    <property type="match status" value="1"/>
</dbReference>
<feature type="transmembrane region" description="Helical" evidence="11">
    <location>
        <begin position="147"/>
        <end position="167"/>
    </location>
</feature>
<comment type="function">
    <text evidence="11 12">Key component of the proton channel; it plays a direct role in the translocation of protons across the membrane.</text>
</comment>
<dbReference type="GO" id="GO:0045259">
    <property type="term" value="C:proton-transporting ATP synthase complex"/>
    <property type="evidence" value="ECO:0007669"/>
    <property type="project" value="UniProtKB-KW"/>
</dbReference>
<feature type="transmembrane region" description="Helical" evidence="11">
    <location>
        <begin position="251"/>
        <end position="274"/>
    </location>
</feature>
<evidence type="ECO:0000256" key="2">
    <source>
        <dbReference type="ARBA" id="ARBA00006810"/>
    </source>
</evidence>
<dbReference type="PRINTS" id="PR00123">
    <property type="entry name" value="ATPASEA"/>
</dbReference>
<evidence type="ECO:0000256" key="9">
    <source>
        <dbReference type="ARBA" id="ARBA00023136"/>
    </source>
</evidence>
<evidence type="ECO:0000256" key="12">
    <source>
        <dbReference type="RuleBase" id="RU000483"/>
    </source>
</evidence>
<evidence type="ECO:0000256" key="4">
    <source>
        <dbReference type="ARBA" id="ARBA00022547"/>
    </source>
</evidence>
<evidence type="ECO:0000313" key="13">
    <source>
        <dbReference type="EMBL" id="SFK05082.1"/>
    </source>
</evidence>
<dbReference type="NCBIfam" id="TIGR01131">
    <property type="entry name" value="ATP_synt_6_or_A"/>
    <property type="match status" value="1"/>
</dbReference>
<feature type="transmembrane region" description="Helical" evidence="11">
    <location>
        <begin position="174"/>
        <end position="198"/>
    </location>
</feature>
<dbReference type="Proteomes" id="UP000198755">
    <property type="component" value="Unassembled WGS sequence"/>
</dbReference>
<dbReference type="SUPFAM" id="SSF81336">
    <property type="entry name" value="F1F0 ATP synthase subunit A"/>
    <property type="match status" value="1"/>
</dbReference>
<reference evidence="13 14" key="1">
    <citation type="submission" date="2016-10" db="EMBL/GenBank/DDBJ databases">
        <authorList>
            <person name="de Groot N.N."/>
        </authorList>
    </citation>
    <scope>NUCLEOTIDE SEQUENCE [LARGE SCALE GENOMIC DNA]</scope>
    <source>
        <strain evidence="13 14">NE2</strain>
    </source>
</reference>
<keyword evidence="4 11" id="KW-0138">CF(0)</keyword>
<dbReference type="GO" id="GO:0005886">
    <property type="term" value="C:plasma membrane"/>
    <property type="evidence" value="ECO:0007669"/>
    <property type="project" value="UniProtKB-SubCell"/>
</dbReference>
<dbReference type="InterPro" id="IPR035908">
    <property type="entry name" value="F0_ATP_A_sf"/>
</dbReference>
<evidence type="ECO:0000256" key="7">
    <source>
        <dbReference type="ARBA" id="ARBA00022989"/>
    </source>
</evidence>
<dbReference type="PANTHER" id="PTHR11410:SF0">
    <property type="entry name" value="ATP SYNTHASE SUBUNIT A"/>
    <property type="match status" value="1"/>
</dbReference>
<keyword evidence="8 11" id="KW-0406">Ion transport</keyword>
<dbReference type="EMBL" id="FOSN01000001">
    <property type="protein sequence ID" value="SFK05082.1"/>
    <property type="molecule type" value="Genomic_DNA"/>
</dbReference>
<dbReference type="PROSITE" id="PS00449">
    <property type="entry name" value="ATPASE_A"/>
    <property type="match status" value="1"/>
</dbReference>
<proteinExistence type="inferred from homology"/>
<dbReference type="HAMAP" id="MF_01393">
    <property type="entry name" value="ATP_synth_a_bact"/>
    <property type="match status" value="1"/>
</dbReference>
<keyword evidence="7 11" id="KW-1133">Transmembrane helix</keyword>
<comment type="subcellular location">
    <subcellularLocation>
        <location evidence="11 12">Cell membrane</location>
        <topology evidence="11 12">Multi-pass membrane protein</topology>
    </subcellularLocation>
    <subcellularLocation>
        <location evidence="1">Membrane</location>
        <topology evidence="1">Multi-pass membrane protein</topology>
    </subcellularLocation>
</comment>
<dbReference type="STRING" id="1612308.SAMN05444581_101507"/>
<dbReference type="GO" id="GO:0046933">
    <property type="term" value="F:proton-transporting ATP synthase activity, rotational mechanism"/>
    <property type="evidence" value="ECO:0007669"/>
    <property type="project" value="UniProtKB-UniRule"/>
</dbReference>
<feature type="transmembrane region" description="Helical" evidence="11">
    <location>
        <begin position="218"/>
        <end position="239"/>
    </location>
</feature>
<keyword evidence="3 11" id="KW-0813">Transport</keyword>
<evidence type="ECO:0000313" key="14">
    <source>
        <dbReference type="Proteomes" id="UP000198755"/>
    </source>
</evidence>
<sequence length="281" mass="30379">MSFRERRGGSGRTTWLLKKSFGLRREISAVAEEQTMDPIHQFSIERIVPLHVFGVDASFTNASLFMLIVVLAAAALMIVGTSSKAIVPGRLQSAAEMAYEFVASTVHMSAGREGMKFFPFVFSLFLFVLFSNLIGLVPYTFTVTSQIIVTFALAALVIGTVLVYGFIRHGTHFLNLFVPSGVSPALLPFLVMIEIISFISRPISLSVRLFANMLAGHITLKVMGGFVAALLGAGAYAVIAPLPLAATVALTAFELLVAFLQAYVFAILTCVYLNDAIHPGH</sequence>
<dbReference type="AlphaFoldDB" id="A0A1I3WCA4"/>
<evidence type="ECO:0000256" key="10">
    <source>
        <dbReference type="ARBA" id="ARBA00023310"/>
    </source>
</evidence>
<evidence type="ECO:0000256" key="11">
    <source>
        <dbReference type="HAMAP-Rule" id="MF_01393"/>
    </source>
</evidence>
<gene>
    <name evidence="11" type="primary">atpB</name>
    <name evidence="13" type="ORF">SAMN05444581_101507</name>
</gene>
<keyword evidence="14" id="KW-1185">Reference proteome</keyword>
<dbReference type="CDD" id="cd00310">
    <property type="entry name" value="ATP-synt_Fo_a_6"/>
    <property type="match status" value="1"/>
</dbReference>
<evidence type="ECO:0000256" key="3">
    <source>
        <dbReference type="ARBA" id="ARBA00022448"/>
    </source>
</evidence>
<keyword evidence="5 11" id="KW-0812">Transmembrane</keyword>
<evidence type="ECO:0000256" key="8">
    <source>
        <dbReference type="ARBA" id="ARBA00023065"/>
    </source>
</evidence>
<dbReference type="FunFam" id="1.20.120.220:FF:000003">
    <property type="entry name" value="ATP synthase subunit a"/>
    <property type="match status" value="1"/>
</dbReference>
<dbReference type="InterPro" id="IPR045083">
    <property type="entry name" value="ATP_synth_F0_asu_bact/mt"/>
</dbReference>
<feature type="transmembrane region" description="Helical" evidence="11">
    <location>
        <begin position="59"/>
        <end position="80"/>
    </location>
</feature>